<dbReference type="PANTHER" id="PTHR43875">
    <property type="entry name" value="MALTODEXTRIN IMPORT ATP-BINDING PROTEIN MSMX"/>
    <property type="match status" value="1"/>
</dbReference>
<dbReference type="PROSITE" id="PS50893">
    <property type="entry name" value="ABC_TRANSPORTER_2"/>
    <property type="match status" value="1"/>
</dbReference>
<dbReference type="InterPro" id="IPR027417">
    <property type="entry name" value="P-loop_NTPase"/>
</dbReference>
<dbReference type="InterPro" id="IPR015855">
    <property type="entry name" value="ABC_transpr_MalK-like"/>
</dbReference>
<dbReference type="InterPro" id="IPR012340">
    <property type="entry name" value="NA-bd_OB-fold"/>
</dbReference>
<keyword evidence="2" id="KW-0547">Nucleotide-binding</keyword>
<dbReference type="InterPro" id="IPR017871">
    <property type="entry name" value="ABC_transporter-like_CS"/>
</dbReference>
<dbReference type="Gene3D" id="2.40.50.140">
    <property type="entry name" value="Nucleic acid-binding proteins"/>
    <property type="match status" value="1"/>
</dbReference>
<dbReference type="Gene3D" id="2.40.50.100">
    <property type="match status" value="1"/>
</dbReference>
<organism evidence="5 6">
    <name type="scientific">Nonomuraea helvata</name>
    <dbReference type="NCBI Taxonomy" id="37484"/>
    <lineage>
        <taxon>Bacteria</taxon>
        <taxon>Bacillati</taxon>
        <taxon>Actinomycetota</taxon>
        <taxon>Actinomycetes</taxon>
        <taxon>Streptosporangiales</taxon>
        <taxon>Streptosporangiaceae</taxon>
        <taxon>Nonomuraea</taxon>
    </lineage>
</organism>
<gene>
    <name evidence="5" type="ORF">ACFFSA_48405</name>
</gene>
<dbReference type="PROSITE" id="PS00211">
    <property type="entry name" value="ABC_TRANSPORTER_1"/>
    <property type="match status" value="1"/>
</dbReference>
<dbReference type="InterPro" id="IPR013611">
    <property type="entry name" value="Transp-assoc_OB_typ2"/>
</dbReference>
<protein>
    <submittedName>
        <fullName evidence="5">ABC transporter ATP-binding protein</fullName>
    </submittedName>
</protein>
<dbReference type="InterPro" id="IPR047641">
    <property type="entry name" value="ABC_transpr_MalK/UgpC-like"/>
</dbReference>
<dbReference type="SMART" id="SM00382">
    <property type="entry name" value="AAA"/>
    <property type="match status" value="1"/>
</dbReference>
<evidence type="ECO:0000256" key="3">
    <source>
        <dbReference type="ARBA" id="ARBA00022840"/>
    </source>
</evidence>
<comment type="caution">
    <text evidence="5">The sequence shown here is derived from an EMBL/GenBank/DDBJ whole genome shotgun (WGS) entry which is preliminary data.</text>
</comment>
<dbReference type="GO" id="GO:0005524">
    <property type="term" value="F:ATP binding"/>
    <property type="evidence" value="ECO:0007669"/>
    <property type="project" value="UniProtKB-KW"/>
</dbReference>
<evidence type="ECO:0000256" key="2">
    <source>
        <dbReference type="ARBA" id="ARBA00022741"/>
    </source>
</evidence>
<keyword evidence="1" id="KW-0813">Transport</keyword>
<dbReference type="SUPFAM" id="SSF52540">
    <property type="entry name" value="P-loop containing nucleoside triphosphate hydrolases"/>
    <property type="match status" value="1"/>
</dbReference>
<accession>A0ABV5SGY8</accession>
<dbReference type="Pfam" id="PF08402">
    <property type="entry name" value="TOBE_2"/>
    <property type="match status" value="1"/>
</dbReference>
<dbReference type="InterPro" id="IPR008995">
    <property type="entry name" value="Mo/tungstate-bd_C_term_dom"/>
</dbReference>
<dbReference type="EMBL" id="JBHMBW010000103">
    <property type="protein sequence ID" value="MFB9630940.1"/>
    <property type="molecule type" value="Genomic_DNA"/>
</dbReference>
<dbReference type="Pfam" id="PF00005">
    <property type="entry name" value="ABC_tran"/>
    <property type="match status" value="1"/>
</dbReference>
<dbReference type="Gene3D" id="3.40.50.300">
    <property type="entry name" value="P-loop containing nucleotide triphosphate hydrolases"/>
    <property type="match status" value="1"/>
</dbReference>
<keyword evidence="3 5" id="KW-0067">ATP-binding</keyword>
<evidence type="ECO:0000313" key="5">
    <source>
        <dbReference type="EMBL" id="MFB9630940.1"/>
    </source>
</evidence>
<name>A0ABV5SGY8_9ACTN</name>
<evidence type="ECO:0000259" key="4">
    <source>
        <dbReference type="PROSITE" id="PS50893"/>
    </source>
</evidence>
<dbReference type="CDD" id="cd03301">
    <property type="entry name" value="ABC_MalK_N"/>
    <property type="match status" value="1"/>
</dbReference>
<dbReference type="InterPro" id="IPR003439">
    <property type="entry name" value="ABC_transporter-like_ATP-bd"/>
</dbReference>
<evidence type="ECO:0000256" key="1">
    <source>
        <dbReference type="ARBA" id="ARBA00022448"/>
    </source>
</evidence>
<dbReference type="PANTHER" id="PTHR43875:SF1">
    <property type="entry name" value="OSMOPROTECTIVE COMPOUNDS UPTAKE ATP-BINDING PROTEIN GGTA"/>
    <property type="match status" value="1"/>
</dbReference>
<dbReference type="SUPFAM" id="SSF50331">
    <property type="entry name" value="MOP-like"/>
    <property type="match status" value="1"/>
</dbReference>
<sequence length="378" mass="41596">MTDGIRIERVTKRYGSQVLFTDIDLHVRDGEFLVIVGPSGCGKSTLMRIVAGIEPVSAGRVTVGGRDVTHAHPGDRGIGMVFQDYALYPHLSVEGNLAFGLRAHRVPKDVIRQRIADTSRALGLADQLRKKPGQLSGGQRQRVALGRAMIREPAAYLMDEPLSNLDAALRVQMRAELIEFHRRTEGTVLYVTHDQVEAMTMGHRVAVLNEGEFAQIGTPAEIYEQPADEFVATFLGSPRMNLLDATARADADRFELSSGDVRWLLPREVLPDDLPESVRIGFRPESVRVRADAASPSFELEATVSYGENLGNERILHLRDRSGRALVARVPPRTGPRDGEHATFHVPLTDLHLFGPDGRACWHGTGLVTGDEPLPWSA</sequence>
<evidence type="ECO:0000313" key="6">
    <source>
        <dbReference type="Proteomes" id="UP001589532"/>
    </source>
</evidence>
<proteinExistence type="predicted"/>
<dbReference type="RefSeq" id="WP_344984578.1">
    <property type="nucleotide sequence ID" value="NZ_BAAAXV010000001.1"/>
</dbReference>
<keyword evidence="6" id="KW-1185">Reference proteome</keyword>
<feature type="domain" description="ABC transporter" evidence="4">
    <location>
        <begin position="5"/>
        <end position="235"/>
    </location>
</feature>
<dbReference type="Proteomes" id="UP001589532">
    <property type="component" value="Unassembled WGS sequence"/>
</dbReference>
<reference evidence="5 6" key="1">
    <citation type="submission" date="2024-09" db="EMBL/GenBank/DDBJ databases">
        <authorList>
            <person name="Sun Q."/>
            <person name="Mori K."/>
        </authorList>
    </citation>
    <scope>NUCLEOTIDE SEQUENCE [LARGE SCALE GENOMIC DNA]</scope>
    <source>
        <strain evidence="5 6">JCM 3143</strain>
    </source>
</reference>
<dbReference type="InterPro" id="IPR003593">
    <property type="entry name" value="AAA+_ATPase"/>
</dbReference>